<organism evidence="3 4">
    <name type="scientific">Caenorhabditis bovis</name>
    <dbReference type="NCBI Taxonomy" id="2654633"/>
    <lineage>
        <taxon>Eukaryota</taxon>
        <taxon>Metazoa</taxon>
        <taxon>Ecdysozoa</taxon>
        <taxon>Nematoda</taxon>
        <taxon>Chromadorea</taxon>
        <taxon>Rhabditida</taxon>
        <taxon>Rhabditina</taxon>
        <taxon>Rhabditomorpha</taxon>
        <taxon>Rhabditoidea</taxon>
        <taxon>Rhabditidae</taxon>
        <taxon>Peloderinae</taxon>
        <taxon>Caenorhabditis</taxon>
    </lineage>
</organism>
<dbReference type="SMART" id="SM00093">
    <property type="entry name" value="SERPIN"/>
    <property type="match status" value="1"/>
</dbReference>
<dbReference type="EMBL" id="CADEPM010000001">
    <property type="protein sequence ID" value="CAB3398392.1"/>
    <property type="molecule type" value="Genomic_DNA"/>
</dbReference>
<feature type="domain" description="Serpin" evidence="2">
    <location>
        <begin position="11"/>
        <end position="361"/>
    </location>
</feature>
<comment type="caution">
    <text evidence="3">The sequence shown here is derived from an EMBL/GenBank/DDBJ whole genome shotgun (WGS) entry which is preliminary data.</text>
</comment>
<dbReference type="Gene3D" id="2.30.39.10">
    <property type="entry name" value="Alpha-1-antitrypsin, domain 1"/>
    <property type="match status" value="1"/>
</dbReference>
<name>A0A8S1ECC3_9PELO</name>
<dbReference type="InterPro" id="IPR036186">
    <property type="entry name" value="Serpin_sf"/>
</dbReference>
<protein>
    <recommendedName>
        <fullName evidence="2">Serpin domain-containing protein</fullName>
    </recommendedName>
</protein>
<keyword evidence="4" id="KW-1185">Reference proteome</keyword>
<evidence type="ECO:0000259" key="2">
    <source>
        <dbReference type="SMART" id="SM00093"/>
    </source>
</evidence>
<comment type="similarity">
    <text evidence="1">Belongs to the serpin family.</text>
</comment>
<dbReference type="PANTHER" id="PTHR11461">
    <property type="entry name" value="SERINE PROTEASE INHIBITOR, SERPIN"/>
    <property type="match status" value="1"/>
</dbReference>
<dbReference type="InterPro" id="IPR000215">
    <property type="entry name" value="Serpin_fam"/>
</dbReference>
<evidence type="ECO:0000256" key="1">
    <source>
        <dbReference type="RuleBase" id="RU000411"/>
    </source>
</evidence>
<dbReference type="SUPFAM" id="SSF56574">
    <property type="entry name" value="Serpins"/>
    <property type="match status" value="1"/>
</dbReference>
<dbReference type="AlphaFoldDB" id="A0A8S1ECC3"/>
<reference evidence="3 4" key="1">
    <citation type="submission" date="2020-04" db="EMBL/GenBank/DDBJ databases">
        <authorList>
            <person name="Laetsch R D."/>
            <person name="Stevens L."/>
            <person name="Kumar S."/>
            <person name="Blaxter L. M."/>
        </authorList>
    </citation>
    <scope>NUCLEOTIDE SEQUENCE [LARGE SCALE GENOMIC DNA]</scope>
</reference>
<dbReference type="Proteomes" id="UP000494206">
    <property type="component" value="Unassembled WGS sequence"/>
</dbReference>
<dbReference type="OrthoDB" id="9518664at2759"/>
<proteinExistence type="inferred from homology"/>
<sequence length="361" mass="40408">MELHPEASLGIDLLNDIGVNQAVVISPLSILLSLSLVHFGAKGHTKEQIKDVIVNGSTHENLIEHFSHLQKLIGNEVNDVKTSIANRIFLAKDIEINETYLTGINDHYKASAQNINFDDTQNAAKIINDYISENTMKKITNMIGADSLKGVDAVLINAIYFQADWRDKYALGSAKNQDFHTSATEKRTIPFLKNHGVFRKYAEDEYFRVLSIPYKDKSASFLIFLPKTRFGLMKSLNNFNGERFHKLFENLTSEYVKTAFPKFKITKAWNLNDALSKKGLRELFTESADLSGIGHNVKISSISHSAMIEVDEWGTRAAAATEVKFYTTSAISGEPINFVADEPFLFAVVKESTPLFMGIFA</sequence>
<dbReference type="PANTHER" id="PTHR11461:SF146">
    <property type="entry name" value="SERINE OR CYSTEINE PROTEASE INHIBITOR"/>
    <property type="match status" value="1"/>
</dbReference>
<dbReference type="Gene3D" id="3.30.497.10">
    <property type="entry name" value="Antithrombin, subunit I, domain 2"/>
    <property type="match status" value="1"/>
</dbReference>
<evidence type="ECO:0000313" key="4">
    <source>
        <dbReference type="Proteomes" id="UP000494206"/>
    </source>
</evidence>
<dbReference type="InterPro" id="IPR042185">
    <property type="entry name" value="Serpin_sf_2"/>
</dbReference>
<dbReference type="Pfam" id="PF00079">
    <property type="entry name" value="Serpin"/>
    <property type="match status" value="1"/>
</dbReference>
<accession>A0A8S1ECC3</accession>
<dbReference type="InterPro" id="IPR042178">
    <property type="entry name" value="Serpin_sf_1"/>
</dbReference>
<dbReference type="InterPro" id="IPR023796">
    <property type="entry name" value="Serpin_dom"/>
</dbReference>
<gene>
    <name evidence="3" type="ORF">CBOVIS_LOCUS1671</name>
</gene>
<dbReference type="GO" id="GO:0004867">
    <property type="term" value="F:serine-type endopeptidase inhibitor activity"/>
    <property type="evidence" value="ECO:0007669"/>
    <property type="project" value="InterPro"/>
</dbReference>
<evidence type="ECO:0000313" key="3">
    <source>
        <dbReference type="EMBL" id="CAB3398392.1"/>
    </source>
</evidence>
<dbReference type="GO" id="GO:0005615">
    <property type="term" value="C:extracellular space"/>
    <property type="evidence" value="ECO:0007669"/>
    <property type="project" value="InterPro"/>
</dbReference>